<protein>
    <recommendedName>
        <fullName evidence="3">PAAR domain-containing protein</fullName>
    </recommendedName>
</protein>
<evidence type="ECO:0000313" key="2">
    <source>
        <dbReference type="Proteomes" id="UP000076063"/>
    </source>
</evidence>
<name>A0A822WS69_9ENTR</name>
<dbReference type="EMBL" id="FJZI01000004">
    <property type="protein sequence ID" value="CZX55618.1"/>
    <property type="molecule type" value="Genomic_DNA"/>
</dbReference>
<dbReference type="AlphaFoldDB" id="A0A822WS69"/>
<dbReference type="Proteomes" id="UP000076063">
    <property type="component" value="Unassembled WGS sequence"/>
</dbReference>
<sequence length="165" mass="17875">MERQYDNELTPELLARLNHSSFTAEELAELDDEVRALVAEQEASRRQHPIIAIYRPAVAGCLTRNGGTGDEFNPDSEKGRKIRLKNGVWASVLTESCTVSYPDGSHARIVSSAGNRNRLNGQGVAVVGSILDNGDEIISTPQGSNIMIVREGAMLPDDFLVTPGV</sequence>
<comment type="caution">
    <text evidence="1">The sequence shown here is derived from an EMBL/GenBank/DDBJ whole genome shotgun (WGS) entry which is preliminary data.</text>
</comment>
<evidence type="ECO:0000313" key="1">
    <source>
        <dbReference type="EMBL" id="CZX55618.1"/>
    </source>
</evidence>
<gene>
    <name evidence="1" type="ORF">SAMEA2273372_02183</name>
</gene>
<dbReference type="RefSeq" id="WP_063154980.1">
    <property type="nucleotide sequence ID" value="NZ_CP039452.1"/>
</dbReference>
<accession>A0A822WS69</accession>
<organism evidence="1 2">
    <name type="scientific">Enterobacter bugandensis</name>
    <dbReference type="NCBI Taxonomy" id="881260"/>
    <lineage>
        <taxon>Bacteria</taxon>
        <taxon>Pseudomonadati</taxon>
        <taxon>Pseudomonadota</taxon>
        <taxon>Gammaproteobacteria</taxon>
        <taxon>Enterobacterales</taxon>
        <taxon>Enterobacteriaceae</taxon>
        <taxon>Enterobacter</taxon>
    </lineage>
</organism>
<reference evidence="1 2" key="1">
    <citation type="submission" date="2016-03" db="EMBL/GenBank/DDBJ databases">
        <authorList>
            <consortium name="Pathogen Informatics"/>
        </authorList>
    </citation>
    <scope>NUCLEOTIDE SEQUENCE [LARGE SCALE GENOMIC DNA]</scope>
    <source>
        <strain evidence="2">e1527</strain>
    </source>
</reference>
<proteinExistence type="predicted"/>
<evidence type="ECO:0008006" key="3">
    <source>
        <dbReference type="Google" id="ProtNLM"/>
    </source>
</evidence>